<evidence type="ECO:0000259" key="2">
    <source>
        <dbReference type="Pfam" id="PF01979"/>
    </source>
</evidence>
<dbReference type="SUPFAM" id="SSF51338">
    <property type="entry name" value="Composite domain of metallo-dependent hydrolases"/>
    <property type="match status" value="1"/>
</dbReference>
<keyword evidence="1" id="KW-0378">Hydrolase</keyword>
<dbReference type="AlphaFoldDB" id="A0A8J7DPK7"/>
<feature type="domain" description="Amidohydrolase-related" evidence="2">
    <location>
        <begin position="3"/>
        <end position="94"/>
    </location>
</feature>
<dbReference type="InterPro" id="IPR006680">
    <property type="entry name" value="Amidohydro-rel"/>
</dbReference>
<keyword evidence="4" id="KW-1185">Reference proteome</keyword>
<accession>A0A8J7DPK7</accession>
<sequence>MQAAGMAIAFGLDGMSLNDDADAFKELRLNYHLHATQQADLAAIDLLSAQRCGAKAVTNRDDIGHLQPGQAADMVLLNYQALSRDIVPQIADSPELILARASNQYVEALWVNGRPIVERGNVLGIDEPAIATELQTHLQAQGEHVYSLQPLVQRYQQALSQFYGQGWHQKS</sequence>
<evidence type="ECO:0000256" key="1">
    <source>
        <dbReference type="ARBA" id="ARBA00022801"/>
    </source>
</evidence>
<dbReference type="InterPro" id="IPR050287">
    <property type="entry name" value="MTA/SAH_deaminase"/>
</dbReference>
<name>A0A8J7DPK7_9CYAN</name>
<reference evidence="3" key="1">
    <citation type="submission" date="2020-10" db="EMBL/GenBank/DDBJ databases">
        <authorList>
            <person name="Castelo-Branco R."/>
            <person name="Eusebio N."/>
            <person name="Adriana R."/>
            <person name="Vieira A."/>
            <person name="Brugerolle De Fraissinette N."/>
            <person name="Rezende De Castro R."/>
            <person name="Schneider M.P."/>
            <person name="Vasconcelos V."/>
            <person name="Leao P.N."/>
        </authorList>
    </citation>
    <scope>NUCLEOTIDE SEQUENCE</scope>
    <source>
        <strain evidence="3">LEGE 07310</strain>
    </source>
</reference>
<proteinExistence type="predicted"/>
<protein>
    <submittedName>
        <fullName evidence="3">Amidohydrolase family protein</fullName>
    </submittedName>
</protein>
<gene>
    <name evidence="3" type="ORF">IQ241_21640</name>
</gene>
<dbReference type="Gene3D" id="3.20.20.140">
    <property type="entry name" value="Metal-dependent hydrolases"/>
    <property type="match status" value="1"/>
</dbReference>
<dbReference type="Pfam" id="PF01979">
    <property type="entry name" value="Amidohydro_1"/>
    <property type="match status" value="1"/>
</dbReference>
<dbReference type="EMBL" id="JADEXG010000070">
    <property type="protein sequence ID" value="MBE9079865.1"/>
    <property type="molecule type" value="Genomic_DNA"/>
</dbReference>
<dbReference type="PANTHER" id="PTHR43794">
    <property type="entry name" value="AMINOHYDROLASE SSNA-RELATED"/>
    <property type="match status" value="1"/>
</dbReference>
<dbReference type="GO" id="GO:0016810">
    <property type="term" value="F:hydrolase activity, acting on carbon-nitrogen (but not peptide) bonds"/>
    <property type="evidence" value="ECO:0007669"/>
    <property type="project" value="InterPro"/>
</dbReference>
<dbReference type="Proteomes" id="UP000636505">
    <property type="component" value="Unassembled WGS sequence"/>
</dbReference>
<organism evidence="3 4">
    <name type="scientific">Vasconcelosia minhoensis LEGE 07310</name>
    <dbReference type="NCBI Taxonomy" id="915328"/>
    <lineage>
        <taxon>Bacteria</taxon>
        <taxon>Bacillati</taxon>
        <taxon>Cyanobacteriota</taxon>
        <taxon>Cyanophyceae</taxon>
        <taxon>Nodosilineales</taxon>
        <taxon>Cymatolegaceae</taxon>
        <taxon>Vasconcelosia</taxon>
        <taxon>Vasconcelosia minhoensis</taxon>
    </lineage>
</organism>
<dbReference type="InterPro" id="IPR011059">
    <property type="entry name" value="Metal-dep_hydrolase_composite"/>
</dbReference>
<dbReference type="Gene3D" id="2.30.40.10">
    <property type="entry name" value="Urease, subunit C, domain 1"/>
    <property type="match status" value="1"/>
</dbReference>
<evidence type="ECO:0000313" key="4">
    <source>
        <dbReference type="Proteomes" id="UP000636505"/>
    </source>
</evidence>
<dbReference type="PANTHER" id="PTHR43794:SF11">
    <property type="entry name" value="AMIDOHYDROLASE-RELATED DOMAIN-CONTAINING PROTEIN"/>
    <property type="match status" value="1"/>
</dbReference>
<comment type="caution">
    <text evidence="3">The sequence shown here is derived from an EMBL/GenBank/DDBJ whole genome shotgun (WGS) entry which is preliminary data.</text>
</comment>
<evidence type="ECO:0000313" key="3">
    <source>
        <dbReference type="EMBL" id="MBE9079865.1"/>
    </source>
</evidence>